<dbReference type="SUPFAM" id="SSF81383">
    <property type="entry name" value="F-box domain"/>
    <property type="match status" value="1"/>
</dbReference>
<feature type="region of interest" description="Disordered" evidence="1">
    <location>
        <begin position="1"/>
        <end position="60"/>
    </location>
</feature>
<sequence>MSSSHPTPPSALPAAAAAVSSGRSRLPRRSTGGRHLGAEPACSGDRTAPATPGKSPFRLPPFDSNLGPFLTKPSMAAMAWEKLRAAASRSGDLPLDALREILLRLSAKELCRLRAVSPTWRSLTYDRAFIAAHMARHWKPLLAFARRGEDHTHSVDLVDLSGELVRRMPRSEDGIGVLGTRLELVCVASKYRHMALWVLNPATGAALALPWCHSEYMGNGPDERFSLGYGYVERYAFGRVSTTGEYKALRITRGFLGDPNDKICEVITVDADGSNHGVWREMQRPPSLICTGDAVSRDSSISDEMKCVVVGGVVHFMIDFKTIYFNSMEISVEPGSIASFNLETEEWMPTLRGPAPVRSFLRDNIRKYSYFDLDVQLSLSELHGSLVTVHNIHYSSMDLWFLSDFEKGLWVKKYSLPSQVAGLLVYPLLVLDDERVLLMHGTDGVVCLGMKTGVYTYDLKTGAYTHELDLEMGSFDWGKSIGIYTGSLLSP</sequence>
<dbReference type="SMART" id="SM00256">
    <property type="entry name" value="FBOX"/>
    <property type="match status" value="1"/>
</dbReference>
<dbReference type="PANTHER" id="PTHR31111">
    <property type="entry name" value="BNAA05G37150D PROTEIN-RELATED"/>
    <property type="match status" value="1"/>
</dbReference>
<gene>
    <name evidence="4" type="ORF">URODEC1_LOCUS122484</name>
    <name evidence="3" type="ORF">URODEC1_LOCUS8350</name>
</gene>
<reference evidence="4" key="1">
    <citation type="submission" date="2024-10" db="EMBL/GenBank/DDBJ databases">
        <authorList>
            <person name="Ryan C."/>
        </authorList>
    </citation>
    <scope>NUCLEOTIDE SEQUENCE [LARGE SCALE GENOMIC DNA]</scope>
</reference>
<accession>A0ABC9H3L2</accession>
<organism evidence="4 5">
    <name type="scientific">Urochloa decumbens</name>
    <dbReference type="NCBI Taxonomy" id="240449"/>
    <lineage>
        <taxon>Eukaryota</taxon>
        <taxon>Viridiplantae</taxon>
        <taxon>Streptophyta</taxon>
        <taxon>Embryophyta</taxon>
        <taxon>Tracheophyta</taxon>
        <taxon>Spermatophyta</taxon>
        <taxon>Magnoliopsida</taxon>
        <taxon>Liliopsida</taxon>
        <taxon>Poales</taxon>
        <taxon>Poaceae</taxon>
        <taxon>PACMAD clade</taxon>
        <taxon>Panicoideae</taxon>
        <taxon>Panicodae</taxon>
        <taxon>Paniceae</taxon>
        <taxon>Melinidinae</taxon>
        <taxon>Urochloa</taxon>
    </lineage>
</organism>
<dbReference type="AlphaFoldDB" id="A0ABC9H3L2"/>
<evidence type="ECO:0000256" key="1">
    <source>
        <dbReference type="SAM" id="MobiDB-lite"/>
    </source>
</evidence>
<feature type="compositionally biased region" description="Pro residues" evidence="1">
    <location>
        <begin position="1"/>
        <end position="11"/>
    </location>
</feature>
<dbReference type="InterPro" id="IPR011043">
    <property type="entry name" value="Gal_Oxase/kelch_b-propeller"/>
</dbReference>
<dbReference type="EMBL" id="OZ075121">
    <property type="protein sequence ID" value="CAL4899726.1"/>
    <property type="molecule type" value="Genomic_DNA"/>
</dbReference>
<feature type="compositionally biased region" description="Low complexity" evidence="1">
    <location>
        <begin position="12"/>
        <end position="21"/>
    </location>
</feature>
<dbReference type="PROSITE" id="PS50181">
    <property type="entry name" value="FBOX"/>
    <property type="match status" value="1"/>
</dbReference>
<dbReference type="Proteomes" id="UP001497457">
    <property type="component" value="Unassembled WGS sequence"/>
</dbReference>
<dbReference type="InterPro" id="IPR001810">
    <property type="entry name" value="F-box_dom"/>
</dbReference>
<evidence type="ECO:0000259" key="2">
    <source>
        <dbReference type="PROSITE" id="PS50181"/>
    </source>
</evidence>
<dbReference type="SUPFAM" id="SSF50965">
    <property type="entry name" value="Galactose oxidase, central domain"/>
    <property type="match status" value="1"/>
</dbReference>
<proteinExistence type="predicted"/>
<dbReference type="InterPro" id="IPR036047">
    <property type="entry name" value="F-box-like_dom_sf"/>
</dbReference>
<protein>
    <recommendedName>
        <fullName evidence="2">F-box domain-containing protein</fullName>
    </recommendedName>
</protein>
<feature type="domain" description="F-box" evidence="2">
    <location>
        <begin position="87"/>
        <end position="141"/>
    </location>
</feature>
<evidence type="ECO:0000313" key="4">
    <source>
        <dbReference type="EMBL" id="CAM0149285.1"/>
    </source>
</evidence>
<dbReference type="PANTHER" id="PTHR31111:SF133">
    <property type="entry name" value="OS07G0196600 PROTEIN"/>
    <property type="match status" value="1"/>
</dbReference>
<dbReference type="Proteomes" id="UP001497457">
    <property type="component" value="Chromosome 11b"/>
</dbReference>
<evidence type="ECO:0000313" key="5">
    <source>
        <dbReference type="Proteomes" id="UP001497457"/>
    </source>
</evidence>
<dbReference type="Gene3D" id="1.20.1280.50">
    <property type="match status" value="1"/>
</dbReference>
<evidence type="ECO:0000313" key="3">
    <source>
        <dbReference type="EMBL" id="CAL4899726.1"/>
    </source>
</evidence>
<dbReference type="EMBL" id="CAXIPR030002025">
    <property type="protein sequence ID" value="CAM0149285.1"/>
    <property type="molecule type" value="Genomic_DNA"/>
</dbReference>
<name>A0ABC9H3L2_9POAL</name>
<dbReference type="Pfam" id="PF00646">
    <property type="entry name" value="F-box"/>
    <property type="match status" value="1"/>
</dbReference>
<keyword evidence="5" id="KW-1185">Reference proteome</keyword>